<feature type="domain" description="Major facilitator superfamily (MFS) profile" evidence="10">
    <location>
        <begin position="31"/>
        <end position="463"/>
    </location>
</feature>
<keyword evidence="5 9" id="KW-0812">Transmembrane</keyword>
<feature type="transmembrane region" description="Helical" evidence="9">
    <location>
        <begin position="275"/>
        <end position="297"/>
    </location>
</feature>
<evidence type="ECO:0000313" key="12">
    <source>
        <dbReference type="Proteomes" id="UP001596505"/>
    </source>
</evidence>
<proteinExistence type="inferred from homology"/>
<dbReference type="EMBL" id="JBHTCO010000005">
    <property type="protein sequence ID" value="MFC7392765.1"/>
    <property type="molecule type" value="Genomic_DNA"/>
</dbReference>
<evidence type="ECO:0000259" key="10">
    <source>
        <dbReference type="PROSITE" id="PS50850"/>
    </source>
</evidence>
<protein>
    <submittedName>
        <fullName evidence="11">Sugar porter family MFS transporter</fullName>
    </submittedName>
</protein>
<feature type="transmembrane region" description="Helical" evidence="9">
    <location>
        <begin position="189"/>
        <end position="211"/>
    </location>
</feature>
<keyword evidence="4" id="KW-1003">Cell membrane</keyword>
<feature type="transmembrane region" description="Helical" evidence="9">
    <location>
        <begin position="124"/>
        <end position="145"/>
    </location>
</feature>
<dbReference type="InterPro" id="IPR020846">
    <property type="entry name" value="MFS_dom"/>
</dbReference>
<dbReference type="RefSeq" id="WP_380965174.1">
    <property type="nucleotide sequence ID" value="NZ_JBHTCO010000005.1"/>
</dbReference>
<dbReference type="InterPro" id="IPR003663">
    <property type="entry name" value="Sugar/inositol_transpt"/>
</dbReference>
<sequence>MKKQLADTVSAEIGSETIQKQRTPKAFLRTITIVSTFGGLLFGYDTGVVNGALPYMSQPDQLNLNPFTQGLVTSSLLLGAAFGSIFGGRLSDRNGRRKTILSLAILFFIAALGCTFSPNTTVMVICRFLLGLAVGGASVTVPTFLAEMSPAERRGRMVSQNELMIVSGQFLAFTFNAIIGSTLGESGDVWRYMLVIASIPAVVLWFGMLIVPESPRFLASKGKFGDALRVLRQIREENRAKSELKEIEAAVDEEAKIKREKVTLKDLNVPWVRRLVFIGIGVALVNQITGVNSIMYYGTEILKDAGFGTEAALIGNIANGIISVAACLIGIWLLGKINRRPMLIIGLAGTTTALLLIGIFSILLKGTTALPFVVLSLTVMFLAFMQGSVGPVTWLVLSEIFPMRLRGAGMGLCVFCLWIMNFIIGLTFPVLLASIGLSTTFFVFVILGIAAILFVKKFMPETRGVTLEQLEHHFRTYNSQSASQNATMLTK</sequence>
<dbReference type="Gene3D" id="1.20.1250.20">
    <property type="entry name" value="MFS general substrate transporter like domains"/>
    <property type="match status" value="1"/>
</dbReference>
<keyword evidence="6 9" id="KW-1133">Transmembrane helix</keyword>
<dbReference type="SUPFAM" id="SSF103473">
    <property type="entry name" value="MFS general substrate transporter"/>
    <property type="match status" value="1"/>
</dbReference>
<feature type="transmembrane region" description="Helical" evidence="9">
    <location>
        <begin position="370"/>
        <end position="397"/>
    </location>
</feature>
<evidence type="ECO:0000256" key="6">
    <source>
        <dbReference type="ARBA" id="ARBA00022989"/>
    </source>
</evidence>
<dbReference type="CDD" id="cd17359">
    <property type="entry name" value="MFS_XylE_like"/>
    <property type="match status" value="1"/>
</dbReference>
<keyword evidence="3 8" id="KW-0813">Transport</keyword>
<feature type="transmembrane region" description="Helical" evidence="9">
    <location>
        <begin position="99"/>
        <end position="118"/>
    </location>
</feature>
<feature type="transmembrane region" description="Helical" evidence="9">
    <location>
        <begin position="434"/>
        <end position="455"/>
    </location>
</feature>
<evidence type="ECO:0000256" key="8">
    <source>
        <dbReference type="RuleBase" id="RU003346"/>
    </source>
</evidence>
<evidence type="ECO:0000256" key="9">
    <source>
        <dbReference type="SAM" id="Phobius"/>
    </source>
</evidence>
<feature type="transmembrane region" description="Helical" evidence="9">
    <location>
        <begin position="26"/>
        <end position="44"/>
    </location>
</feature>
<gene>
    <name evidence="11" type="ORF">ACFQRG_07170</name>
</gene>
<evidence type="ECO:0000256" key="4">
    <source>
        <dbReference type="ARBA" id="ARBA00022475"/>
    </source>
</evidence>
<feature type="transmembrane region" description="Helical" evidence="9">
    <location>
        <begin position="342"/>
        <end position="364"/>
    </location>
</feature>
<evidence type="ECO:0000313" key="11">
    <source>
        <dbReference type="EMBL" id="MFC7392765.1"/>
    </source>
</evidence>
<comment type="subcellular location">
    <subcellularLocation>
        <location evidence="1">Cell membrane</location>
        <topology evidence="1">Multi-pass membrane protein</topology>
    </subcellularLocation>
</comment>
<comment type="caution">
    <text evidence="11">The sequence shown here is derived from an EMBL/GenBank/DDBJ whole genome shotgun (WGS) entry which is preliminary data.</text>
</comment>
<evidence type="ECO:0000256" key="5">
    <source>
        <dbReference type="ARBA" id="ARBA00022692"/>
    </source>
</evidence>
<keyword evidence="7 9" id="KW-0472">Membrane</keyword>
<evidence type="ECO:0000256" key="3">
    <source>
        <dbReference type="ARBA" id="ARBA00022448"/>
    </source>
</evidence>
<reference evidence="12" key="1">
    <citation type="journal article" date="2019" name="Int. J. Syst. Evol. Microbiol.">
        <title>The Global Catalogue of Microorganisms (GCM) 10K type strain sequencing project: providing services to taxonomists for standard genome sequencing and annotation.</title>
        <authorList>
            <consortium name="The Broad Institute Genomics Platform"/>
            <consortium name="The Broad Institute Genome Sequencing Center for Infectious Disease"/>
            <person name="Wu L."/>
            <person name="Ma J."/>
        </authorList>
    </citation>
    <scope>NUCLEOTIDE SEQUENCE [LARGE SCALE GENOMIC DNA]</scope>
    <source>
        <strain evidence="12">CGMCC 1.16305</strain>
    </source>
</reference>
<name>A0ABW2PWV0_9BACL</name>
<dbReference type="NCBIfam" id="TIGR00879">
    <property type="entry name" value="SP"/>
    <property type="match status" value="1"/>
</dbReference>
<dbReference type="PANTHER" id="PTHR48023:SF4">
    <property type="entry name" value="D-XYLOSE-PROTON SYMPORTER-LIKE 2"/>
    <property type="match status" value="1"/>
</dbReference>
<evidence type="ECO:0000256" key="1">
    <source>
        <dbReference type="ARBA" id="ARBA00004651"/>
    </source>
</evidence>
<dbReference type="InterPro" id="IPR005828">
    <property type="entry name" value="MFS_sugar_transport-like"/>
</dbReference>
<dbReference type="Proteomes" id="UP001596505">
    <property type="component" value="Unassembled WGS sequence"/>
</dbReference>
<dbReference type="PROSITE" id="PS00217">
    <property type="entry name" value="SUGAR_TRANSPORT_2"/>
    <property type="match status" value="1"/>
</dbReference>
<feature type="transmembrane region" description="Helical" evidence="9">
    <location>
        <begin position="64"/>
        <end position="87"/>
    </location>
</feature>
<evidence type="ECO:0000256" key="2">
    <source>
        <dbReference type="ARBA" id="ARBA00010992"/>
    </source>
</evidence>
<dbReference type="PROSITE" id="PS50850">
    <property type="entry name" value="MFS"/>
    <property type="match status" value="1"/>
</dbReference>
<dbReference type="Pfam" id="PF00083">
    <property type="entry name" value="Sugar_tr"/>
    <property type="match status" value="1"/>
</dbReference>
<dbReference type="InterPro" id="IPR050820">
    <property type="entry name" value="MFS_Sugar_Transporter"/>
</dbReference>
<feature type="transmembrane region" description="Helical" evidence="9">
    <location>
        <begin position="317"/>
        <end position="335"/>
    </location>
</feature>
<comment type="similarity">
    <text evidence="2 8">Belongs to the major facilitator superfamily. Sugar transporter (TC 2.A.1.1) family.</text>
</comment>
<organism evidence="11 12">
    <name type="scientific">Scopulibacillus cellulosilyticus</name>
    <dbReference type="NCBI Taxonomy" id="2665665"/>
    <lineage>
        <taxon>Bacteria</taxon>
        <taxon>Bacillati</taxon>
        <taxon>Bacillota</taxon>
        <taxon>Bacilli</taxon>
        <taxon>Bacillales</taxon>
        <taxon>Sporolactobacillaceae</taxon>
        <taxon>Scopulibacillus</taxon>
    </lineage>
</organism>
<keyword evidence="12" id="KW-1185">Reference proteome</keyword>
<accession>A0ABW2PWV0</accession>
<dbReference type="InterPro" id="IPR047984">
    <property type="entry name" value="XylE-like"/>
</dbReference>
<feature type="transmembrane region" description="Helical" evidence="9">
    <location>
        <begin position="165"/>
        <end position="183"/>
    </location>
</feature>
<feature type="transmembrane region" description="Helical" evidence="9">
    <location>
        <begin position="409"/>
        <end position="428"/>
    </location>
</feature>
<dbReference type="PRINTS" id="PR00171">
    <property type="entry name" value="SUGRTRNSPORT"/>
</dbReference>
<evidence type="ECO:0000256" key="7">
    <source>
        <dbReference type="ARBA" id="ARBA00023136"/>
    </source>
</evidence>
<dbReference type="PANTHER" id="PTHR48023">
    <property type="entry name" value="D-XYLOSE-PROTON SYMPORTER-LIKE 2"/>
    <property type="match status" value="1"/>
</dbReference>
<dbReference type="InterPro" id="IPR005829">
    <property type="entry name" value="Sugar_transporter_CS"/>
</dbReference>
<dbReference type="InterPro" id="IPR036259">
    <property type="entry name" value="MFS_trans_sf"/>
</dbReference>